<reference evidence="1 2" key="1">
    <citation type="submission" date="2016-05" db="EMBL/GenBank/DDBJ databases">
        <title>A degradative enzymes factory behind the ericoid mycorrhizal symbiosis.</title>
        <authorList>
            <consortium name="DOE Joint Genome Institute"/>
            <person name="Martino E."/>
            <person name="Morin E."/>
            <person name="Grelet G."/>
            <person name="Kuo A."/>
            <person name="Kohler A."/>
            <person name="Daghino S."/>
            <person name="Barry K."/>
            <person name="Choi C."/>
            <person name="Cichocki N."/>
            <person name="Clum A."/>
            <person name="Copeland A."/>
            <person name="Hainaut M."/>
            <person name="Haridas S."/>
            <person name="Labutti K."/>
            <person name="Lindquist E."/>
            <person name="Lipzen A."/>
            <person name="Khouja H.-R."/>
            <person name="Murat C."/>
            <person name="Ohm R."/>
            <person name="Olson A."/>
            <person name="Spatafora J."/>
            <person name="Veneault-Fourrey C."/>
            <person name="Henrissat B."/>
            <person name="Grigoriev I."/>
            <person name="Martin F."/>
            <person name="Perotto S."/>
        </authorList>
    </citation>
    <scope>NUCLEOTIDE SEQUENCE [LARGE SCALE GENOMIC DNA]</scope>
    <source>
        <strain evidence="1 2">UAMH 7357</strain>
    </source>
</reference>
<dbReference type="PANTHER" id="PTHR24148">
    <property type="entry name" value="ANKYRIN REPEAT DOMAIN-CONTAINING PROTEIN 39 HOMOLOG-RELATED"/>
    <property type="match status" value="1"/>
</dbReference>
<protein>
    <recommendedName>
        <fullName evidence="3">Heterokaryon incompatibility domain-containing protein</fullName>
    </recommendedName>
</protein>
<dbReference type="Pfam" id="PF26639">
    <property type="entry name" value="Het-6_barrel"/>
    <property type="match status" value="1"/>
</dbReference>
<dbReference type="OrthoDB" id="3553147at2759"/>
<sequence length="334" mass="37297">MAISAMSTTSSLDIIAVLAPFSDRSLLPSWCPNWFALDGTTISRRTNYLLHKSPLLIYGNREKWIDLIPYLTTFGTEARFTVARDVLCNKVLRLRGLLLDHITAIIPSHIGNGKDFAVAAEPSLAGSSRKNPYGTEYGLVTAIAKSLVRGGRDFIENIDLLKRVYIYWGESCQNSWFFTATDLTDHYEYSRRWVRAAGLLPIQGRSFAEWVNRQTFSAGFMEGCRECAKRRPGDRPNDIVGSPAEIKIECLAFMSTWGGYVGWAYNRAGPGDSIYFLAGCSVPVVLRPRAGRGYTIVGYAYVEGVMRGQSIMLDLESREGSGSPRLNWVDIKIY</sequence>
<dbReference type="STRING" id="1745343.A0A2J6PS64"/>
<dbReference type="Proteomes" id="UP000235672">
    <property type="component" value="Unassembled WGS sequence"/>
</dbReference>
<name>A0A2J6PS64_9HELO</name>
<proteinExistence type="predicted"/>
<dbReference type="AlphaFoldDB" id="A0A2J6PS64"/>
<evidence type="ECO:0008006" key="3">
    <source>
        <dbReference type="Google" id="ProtNLM"/>
    </source>
</evidence>
<keyword evidence="2" id="KW-1185">Reference proteome</keyword>
<evidence type="ECO:0000313" key="1">
    <source>
        <dbReference type="EMBL" id="PMD16851.1"/>
    </source>
</evidence>
<dbReference type="InterPro" id="IPR052895">
    <property type="entry name" value="HetReg/Transcr_Mod"/>
</dbReference>
<accession>A0A2J6PS64</accession>
<organism evidence="1 2">
    <name type="scientific">Hyaloscypha hepaticicola</name>
    <dbReference type="NCBI Taxonomy" id="2082293"/>
    <lineage>
        <taxon>Eukaryota</taxon>
        <taxon>Fungi</taxon>
        <taxon>Dikarya</taxon>
        <taxon>Ascomycota</taxon>
        <taxon>Pezizomycotina</taxon>
        <taxon>Leotiomycetes</taxon>
        <taxon>Helotiales</taxon>
        <taxon>Hyaloscyphaceae</taxon>
        <taxon>Hyaloscypha</taxon>
    </lineage>
</organism>
<dbReference type="PANTHER" id="PTHR24148:SF77">
    <property type="entry name" value="HETEROKARYON INCOMPATIBILITY DOMAIN-CONTAINING PROTEIN"/>
    <property type="match status" value="1"/>
</dbReference>
<dbReference type="EMBL" id="KZ613503">
    <property type="protein sequence ID" value="PMD16851.1"/>
    <property type="molecule type" value="Genomic_DNA"/>
</dbReference>
<gene>
    <name evidence="1" type="ORF">NA56DRAFT_303716</name>
</gene>
<evidence type="ECO:0000313" key="2">
    <source>
        <dbReference type="Proteomes" id="UP000235672"/>
    </source>
</evidence>